<dbReference type="Gene3D" id="3.20.20.80">
    <property type="entry name" value="Glycosidases"/>
    <property type="match status" value="1"/>
</dbReference>
<gene>
    <name evidence="7" type="ORF">I602_2412</name>
</gene>
<protein>
    <recommendedName>
        <fullName evidence="2">mannan endo-1,4-beta-mannosidase</fullName>
        <ecNumber evidence="2">3.2.1.78</ecNumber>
    </recommendedName>
</protein>
<evidence type="ECO:0000256" key="5">
    <source>
        <dbReference type="SAM" id="Phobius"/>
    </source>
</evidence>
<keyword evidence="4" id="KW-0326">Glycosidase</keyword>
<dbReference type="GO" id="GO:0005975">
    <property type="term" value="P:carbohydrate metabolic process"/>
    <property type="evidence" value="ECO:0007669"/>
    <property type="project" value="InterPro"/>
</dbReference>
<keyword evidence="5" id="KW-0812">Transmembrane</keyword>
<evidence type="ECO:0000256" key="3">
    <source>
        <dbReference type="ARBA" id="ARBA00022801"/>
    </source>
</evidence>
<keyword evidence="3 7" id="KW-0378">Hydrolase</keyword>
<evidence type="ECO:0000256" key="2">
    <source>
        <dbReference type="ARBA" id="ARBA00012706"/>
    </source>
</evidence>
<evidence type="ECO:0000313" key="7">
    <source>
        <dbReference type="EMBL" id="KOY52852.1"/>
    </source>
</evidence>
<dbReference type="OrthoDB" id="9774262at2"/>
<dbReference type="AlphaFoldDB" id="A0A0M9CHV3"/>
<dbReference type="InterPro" id="IPR018087">
    <property type="entry name" value="Glyco_hydro_5_CS"/>
</dbReference>
<feature type="domain" description="Glycoside hydrolase family 5" evidence="6">
    <location>
        <begin position="318"/>
        <end position="376"/>
    </location>
</feature>
<dbReference type="PATRIC" id="fig|1300348.6.peg.2413"/>
<evidence type="ECO:0000256" key="4">
    <source>
        <dbReference type="ARBA" id="ARBA00023295"/>
    </source>
</evidence>
<dbReference type="SUPFAM" id="SSF51445">
    <property type="entry name" value="(Trans)glycosidases"/>
    <property type="match status" value="1"/>
</dbReference>
<evidence type="ECO:0000256" key="1">
    <source>
        <dbReference type="ARBA" id="ARBA00001678"/>
    </source>
</evidence>
<name>A0A0M9CHV3_9FLAO</name>
<dbReference type="Proteomes" id="UP000037716">
    <property type="component" value="Unassembled WGS sequence"/>
</dbReference>
<organism evidence="7 8">
    <name type="scientific">Polaribacter dokdonensis DSW-5</name>
    <dbReference type="NCBI Taxonomy" id="1300348"/>
    <lineage>
        <taxon>Bacteria</taxon>
        <taxon>Pseudomonadati</taxon>
        <taxon>Bacteroidota</taxon>
        <taxon>Flavobacteriia</taxon>
        <taxon>Flavobacteriales</taxon>
        <taxon>Flavobacteriaceae</taxon>
    </lineage>
</organism>
<dbReference type="EC" id="3.2.1.78" evidence="2"/>
<comment type="caution">
    <text evidence="7">The sequence shown here is derived from an EMBL/GenBank/DDBJ whole genome shotgun (WGS) entry which is preliminary data.</text>
</comment>
<dbReference type="InterPro" id="IPR045053">
    <property type="entry name" value="MAN-like"/>
</dbReference>
<evidence type="ECO:0000259" key="6">
    <source>
        <dbReference type="Pfam" id="PF26410"/>
    </source>
</evidence>
<reference evidence="7 8" key="1">
    <citation type="submission" date="2015-07" db="EMBL/GenBank/DDBJ databases">
        <title>Genome of Polaribacter dokdonenesis DSW-5, isolated from seawater off Dokdo in Korea.</title>
        <authorList>
            <person name="Yoon K."/>
            <person name="Song J.Y."/>
            <person name="Kim J.F."/>
        </authorList>
    </citation>
    <scope>NUCLEOTIDE SEQUENCE [LARGE SCALE GENOMIC DNA]</scope>
    <source>
        <strain evidence="7 8">DSW-5</strain>
    </source>
</reference>
<dbReference type="InterPro" id="IPR001547">
    <property type="entry name" value="Glyco_hydro_5"/>
</dbReference>
<feature type="transmembrane region" description="Helical" evidence="5">
    <location>
        <begin position="12"/>
        <end position="35"/>
    </location>
</feature>
<sequence>MVKTNKHMLRIFLIMSYILVISVITFLISSLFTYLNTGADRSKILHLEVKKEVQYLPKLTWAENGNEGREMDDQVLNSIENDYLDAWYVKNVAFRNNDITGIEDFYTESARVNLYDNIDKNKLDSLTIESTTFKHKPDILFFSEDGQLIVLEDKKVIEYKKFYKKDELVFETTEENSYKVILLLEDGFWRIRHMVKQSSKPVTPIMKNVPMNFTMKGINYYPKDTPWDMFGDDFKLRTIKKDFKIIRKAGLNSIRIFIPYEDFGSAVVLPEKLEKLRKVLDAAEKNELKVVVTLFDFYGNYDILDWTLNQRHLETIVNTFKDHNAILAWDLKNEPNLDFDQRGKENVISWLEQMLILVKSIDKNHAVTVGWSNTESAHILSDQLDFVSFHYYEDKANFEDDYLVLKKQIPNKELVLGEFGISSYSGLWKPFIGSPEKQATYHQEMQKVLNKNNISFLSWTLYDFESVPSEVVGKLPWRVNPQKEFGFIDIKGNKKPSFKHISK</sequence>
<dbReference type="RefSeq" id="WP_053974922.1">
    <property type="nucleotide sequence ID" value="NZ_FNUE01000002.1"/>
</dbReference>
<proteinExistence type="predicted"/>
<keyword evidence="5" id="KW-0472">Membrane</keyword>
<dbReference type="PANTHER" id="PTHR31451">
    <property type="match status" value="1"/>
</dbReference>
<dbReference type="EMBL" id="LGBR01000001">
    <property type="protein sequence ID" value="KOY52852.1"/>
    <property type="molecule type" value="Genomic_DNA"/>
</dbReference>
<dbReference type="InterPro" id="IPR017853">
    <property type="entry name" value="GH"/>
</dbReference>
<keyword evidence="5" id="KW-1133">Transmembrane helix</keyword>
<accession>A0A0M9CHV3</accession>
<dbReference type="PROSITE" id="PS00659">
    <property type="entry name" value="GLYCOSYL_HYDROL_F5"/>
    <property type="match status" value="1"/>
</dbReference>
<dbReference type="GO" id="GO:0004553">
    <property type="term" value="F:hydrolase activity, hydrolyzing O-glycosyl compounds"/>
    <property type="evidence" value="ECO:0007669"/>
    <property type="project" value="InterPro"/>
</dbReference>
<dbReference type="STRING" id="1300348.I602_2412"/>
<evidence type="ECO:0000313" key="8">
    <source>
        <dbReference type="Proteomes" id="UP000037716"/>
    </source>
</evidence>
<comment type="catalytic activity">
    <reaction evidence="1">
        <text>Random hydrolysis of (1-&gt;4)-beta-D-mannosidic linkages in mannans, galactomannans and glucomannans.</text>
        <dbReference type="EC" id="3.2.1.78"/>
    </reaction>
</comment>
<dbReference type="Pfam" id="PF26410">
    <property type="entry name" value="GH5_mannosidase"/>
    <property type="match status" value="1"/>
</dbReference>